<accession>A0A0S2MXF6</accession>
<dbReference type="EMBL" id="KT962247">
    <property type="protein sequence ID" value="ALO80587.1"/>
    <property type="molecule type" value="Genomic_DNA"/>
</dbReference>
<reference evidence="1 2" key="1">
    <citation type="submission" date="2015-10" db="EMBL/GenBank/DDBJ databases">
        <title>Large-scale maps of variable infection efficiencies in aquatic Bacteriodetes phage-host model systems.</title>
        <authorList>
            <person name="Holmfeldt K."/>
            <person name="Solonenko N."/>
            <person name="Howard-Varona C."/>
            <person name="Moreno M."/>
            <person name="Malmstrom R.R."/>
            <person name="Blow M.J."/>
            <person name="Sullivan M.B."/>
        </authorList>
    </citation>
    <scope>NUCLEOTIDE SEQUENCE [LARGE SCALE GENOMIC DNA]</scope>
</reference>
<evidence type="ECO:0000313" key="2">
    <source>
        <dbReference type="Proteomes" id="UP000226403"/>
    </source>
</evidence>
<organism evidence="1 2">
    <name type="scientific">Cellulophaga phage phi17:2_18</name>
    <dbReference type="NCBI Taxonomy" id="1747283"/>
    <lineage>
        <taxon>Viruses</taxon>
        <taxon>Duplodnaviria</taxon>
        <taxon>Heunggongvirae</taxon>
        <taxon>Uroviricota</taxon>
        <taxon>Caudoviricetes</taxon>
        <taxon>Lightbulbvirus</taxon>
        <taxon>Lightbulbvirus Cba172</taxon>
    </lineage>
</organism>
<dbReference type="Proteomes" id="UP000226403">
    <property type="component" value="Segment"/>
</dbReference>
<sequence>MKEFNTKIQKQLDKISKGGKLFRVELTGEEIWSLYLNSFEKGDDPVFRDPESTVHNCNHCNNFIRRYGNVVAINKDMEIESIFDVDIEGEFKPVAAAMAKAIRNSKINNVFIETFQNLKEAPYEKCTKNNEVFLLGVDKNAKAYTELEAKKFGVVKAGDVKLFNHLHMTLDKSFVDMSGKSEASILANYRSSKEVFERAMEEISLDTLTLVKELINQGSLLNGDAFLHKIKSISSKKKAYDLAKGFSPSSLNNWCWDRSYGYDLAKFRNELIGVLCTEITEGKDLTKACLAWNKRVDPANFMLAVAPITETQKKNAKKFAEENGYLDSFDREFAKLDDILVDEIQHINSGDGTIKVASVFDKVKTPSTQHKRSEFKNIPEVGIDKFMADILPGCTSVEVFLENKHERNLVTMTTSKNKDCKPMFKWDNPYSWTYKGNLAGKSQLAEMVEAKGGRVDGVFRFTHSWNEIEPNRSLMDLHVFMPGCDLPEKNSGGPNVLGRRVGWNKRTDTSSGGVQDVDYTAAAPTGYIPVENITFPEISRMPEGKYVCMIHNWSFRHNGGEGRAELAVGGNTFQYIYPRTTNNQWVKIAEVTLKDSQFSVKHFIEPSGETTKDLYGLDTNKFHKVNLMCLSPNYWSNNEVGFKHFFFMLDKCKTDTAIKSFHTENLNQDLVPHRKVLDVLSATTMIEPKGAQLSGLGFNATVRDEVVLKLSGSFKRTIKVKF</sequence>
<protein>
    <submittedName>
        <fullName evidence="1">Uncharacterized protein</fullName>
    </submittedName>
</protein>
<evidence type="ECO:0000313" key="1">
    <source>
        <dbReference type="EMBL" id="ALO80587.1"/>
    </source>
</evidence>
<proteinExistence type="predicted"/>
<gene>
    <name evidence="1" type="ORF">Phi17218_184</name>
</gene>
<name>A0A0S2MXF6_9CAUD</name>